<feature type="compositionally biased region" description="Acidic residues" evidence="1">
    <location>
        <begin position="221"/>
        <end position="233"/>
    </location>
</feature>
<evidence type="ECO:0000256" key="1">
    <source>
        <dbReference type="SAM" id="MobiDB-lite"/>
    </source>
</evidence>
<dbReference type="AlphaFoldDB" id="A0AAD2Q3N3"/>
<accession>A0AAD2Q3N3</accession>
<feature type="compositionally biased region" description="Basic and acidic residues" evidence="1">
    <location>
        <begin position="234"/>
        <end position="243"/>
    </location>
</feature>
<feature type="region of interest" description="Disordered" evidence="1">
    <location>
        <begin position="183"/>
        <end position="279"/>
    </location>
</feature>
<feature type="compositionally biased region" description="Low complexity" evidence="1">
    <location>
        <begin position="441"/>
        <end position="471"/>
    </location>
</feature>
<feature type="compositionally biased region" description="Basic residues" evidence="1">
    <location>
        <begin position="472"/>
        <end position="489"/>
    </location>
</feature>
<feature type="region of interest" description="Disordered" evidence="1">
    <location>
        <begin position="109"/>
        <end position="144"/>
    </location>
</feature>
<dbReference type="EMBL" id="CAVNYO010000182">
    <property type="protein sequence ID" value="CAK5272546.1"/>
    <property type="molecule type" value="Genomic_DNA"/>
</dbReference>
<feature type="region of interest" description="Disordered" evidence="1">
    <location>
        <begin position="298"/>
        <end position="333"/>
    </location>
</feature>
<protein>
    <recommendedName>
        <fullName evidence="4">Retrotransposon gag domain-containing protein</fullName>
    </recommendedName>
</protein>
<evidence type="ECO:0008006" key="4">
    <source>
        <dbReference type="Google" id="ProtNLM"/>
    </source>
</evidence>
<feature type="compositionally biased region" description="Polar residues" evidence="1">
    <location>
        <begin position="1"/>
        <end position="11"/>
    </location>
</feature>
<feature type="region of interest" description="Disordered" evidence="1">
    <location>
        <begin position="664"/>
        <end position="707"/>
    </location>
</feature>
<keyword evidence="3" id="KW-1185">Reference proteome</keyword>
<dbReference type="Proteomes" id="UP001295794">
    <property type="component" value="Unassembled WGS sequence"/>
</dbReference>
<organism evidence="2 3">
    <name type="scientific">Mycena citricolor</name>
    <dbReference type="NCBI Taxonomy" id="2018698"/>
    <lineage>
        <taxon>Eukaryota</taxon>
        <taxon>Fungi</taxon>
        <taxon>Dikarya</taxon>
        <taxon>Basidiomycota</taxon>
        <taxon>Agaricomycotina</taxon>
        <taxon>Agaricomycetes</taxon>
        <taxon>Agaricomycetidae</taxon>
        <taxon>Agaricales</taxon>
        <taxon>Marasmiineae</taxon>
        <taxon>Mycenaceae</taxon>
        <taxon>Mycena</taxon>
    </lineage>
</organism>
<reference evidence="2" key="1">
    <citation type="submission" date="2023-11" db="EMBL/GenBank/DDBJ databases">
        <authorList>
            <person name="De Vega J J."/>
            <person name="De Vega J J."/>
        </authorList>
    </citation>
    <scope>NUCLEOTIDE SEQUENCE</scope>
</reference>
<gene>
    <name evidence="2" type="ORF">MYCIT1_LOCUS18251</name>
</gene>
<evidence type="ECO:0000313" key="3">
    <source>
        <dbReference type="Proteomes" id="UP001295794"/>
    </source>
</evidence>
<comment type="caution">
    <text evidence="2">The sequence shown here is derived from an EMBL/GenBank/DDBJ whole genome shotgun (WGS) entry which is preliminary data.</text>
</comment>
<proteinExistence type="predicted"/>
<sequence length="707" mass="78409">MQHPTQTTQTLPDRVLRRRNSRGVAMTTEELTSQPPGTEERPMTPERTYARVVSPAPATLPKPVDASMTVGGDIASTPNQGERPARVYTEKLPQGTDARTHLQVEAAEDKDGPWTVATGRTTRTHRESISSRKSSPADRVSVEVDQARGQLEEITSIVDEAAALMSPEVLRLIADRYASLASAVEQRTPALRPESPTDTTPESKDESEAIGGAAEKLDTEPGPDDSPESEPEGSDGHPYHLGEAEWSEETQEPENPLAGPSRDKGKGPDPGNWGGINISESELEYQRDAWKAFELAREGKHRRSPVVTPVERGHPLGGSAPLPRDTTSVKGEEMGAVARDQGVFMREFKRMRERLAELEERESLRRASRPAASPVENLRRASAEISTLLHPKIVKKWSPSKTKPNGFVTSVLRGVSLQPSEDSGSSPDPSSGDSDSEGEPTDSSSGESGSEYGSSDSSSDSESSDSDSSGPRSKKKPSKKKKKSSKQARGKMLVKPNPPARYDGSENADLYTQFVDESNRYCELGNVPKAHRVPIVGSFLDGDAKDFYNRRIRGQEHKWTLKKMLQRLLKYCFSLDYRQKQRKRLNRCHQNGKSVNKHVLELESILLQIGLKKDRERVALLWNSFDADIQEELFRFGLDPEKSRWKRVVKKAIRAERFLNLDKRRKGRDTTTAGASTGPGKSGLDRDERKRRFFPRKQGGVSHSPRI</sequence>
<feature type="region of interest" description="Disordered" evidence="1">
    <location>
        <begin position="1"/>
        <end position="97"/>
    </location>
</feature>
<evidence type="ECO:0000313" key="2">
    <source>
        <dbReference type="EMBL" id="CAK5272546.1"/>
    </source>
</evidence>
<name>A0AAD2Q3N3_9AGAR</name>
<feature type="compositionally biased region" description="Low complexity" evidence="1">
    <location>
        <begin position="419"/>
        <end position="433"/>
    </location>
</feature>
<feature type="region of interest" description="Disordered" evidence="1">
    <location>
        <begin position="358"/>
        <end position="505"/>
    </location>
</feature>